<feature type="non-terminal residue" evidence="2">
    <location>
        <position position="138"/>
    </location>
</feature>
<feature type="region of interest" description="Disordered" evidence="1">
    <location>
        <begin position="1"/>
        <end position="138"/>
    </location>
</feature>
<dbReference type="EMBL" id="CAUYUJ010015681">
    <property type="protein sequence ID" value="CAK0856906.1"/>
    <property type="molecule type" value="Genomic_DNA"/>
</dbReference>
<evidence type="ECO:0000313" key="3">
    <source>
        <dbReference type="Proteomes" id="UP001189429"/>
    </source>
</evidence>
<reference evidence="2" key="1">
    <citation type="submission" date="2023-10" db="EMBL/GenBank/DDBJ databases">
        <authorList>
            <person name="Chen Y."/>
            <person name="Shah S."/>
            <person name="Dougan E. K."/>
            <person name="Thang M."/>
            <person name="Chan C."/>
        </authorList>
    </citation>
    <scope>NUCLEOTIDE SEQUENCE [LARGE SCALE GENOMIC DNA]</scope>
</reference>
<keyword evidence="3" id="KW-1185">Reference proteome</keyword>
<gene>
    <name evidence="2" type="ORF">PCOR1329_LOCUS47160</name>
</gene>
<evidence type="ECO:0000313" key="2">
    <source>
        <dbReference type="EMBL" id="CAK0856906.1"/>
    </source>
</evidence>
<protein>
    <recommendedName>
        <fullName evidence="4">Aurora kinase</fullName>
    </recommendedName>
</protein>
<proteinExistence type="predicted"/>
<evidence type="ECO:0008006" key="4">
    <source>
        <dbReference type="Google" id="ProtNLM"/>
    </source>
</evidence>
<feature type="non-terminal residue" evidence="2">
    <location>
        <position position="1"/>
    </location>
</feature>
<feature type="compositionally biased region" description="Basic and acidic residues" evidence="1">
    <location>
        <begin position="12"/>
        <end position="29"/>
    </location>
</feature>
<dbReference type="Proteomes" id="UP001189429">
    <property type="component" value="Unassembled WGS sequence"/>
</dbReference>
<organism evidence="2 3">
    <name type="scientific">Prorocentrum cordatum</name>
    <dbReference type="NCBI Taxonomy" id="2364126"/>
    <lineage>
        <taxon>Eukaryota</taxon>
        <taxon>Sar</taxon>
        <taxon>Alveolata</taxon>
        <taxon>Dinophyceae</taxon>
        <taxon>Prorocentrales</taxon>
        <taxon>Prorocentraceae</taxon>
        <taxon>Prorocentrum</taxon>
    </lineage>
</organism>
<comment type="caution">
    <text evidence="2">The sequence shown here is derived from an EMBL/GenBank/DDBJ whole genome shotgun (WGS) entry which is preliminary data.</text>
</comment>
<accession>A0ABN9UBV0</accession>
<sequence length="138" mass="14602">DPSKRPTATALLEEHWFKTELDGDNHCELIPESEMPPDEEAPAIVEPLKNAPPRKPHEEPRLSQIVEEPASAAASAQEPASRRPSNSQDGDQFATRAAAEDAAAEPPPPEEGRPPPGGQQALEPATAAASAELRPAPA</sequence>
<feature type="compositionally biased region" description="Pro residues" evidence="1">
    <location>
        <begin position="105"/>
        <end position="117"/>
    </location>
</feature>
<feature type="compositionally biased region" description="Low complexity" evidence="1">
    <location>
        <begin position="67"/>
        <end position="85"/>
    </location>
</feature>
<evidence type="ECO:0000256" key="1">
    <source>
        <dbReference type="SAM" id="MobiDB-lite"/>
    </source>
</evidence>
<feature type="compositionally biased region" description="Low complexity" evidence="1">
    <location>
        <begin position="118"/>
        <end position="138"/>
    </location>
</feature>
<name>A0ABN9UBV0_9DINO</name>